<dbReference type="InterPro" id="IPR010982">
    <property type="entry name" value="Lambda_DNA-bd_dom_sf"/>
</dbReference>
<gene>
    <name evidence="2" type="ORF">SE17_12735</name>
</gene>
<keyword evidence="3" id="KW-1185">Reference proteome</keyword>
<dbReference type="GO" id="GO:0003677">
    <property type="term" value="F:DNA binding"/>
    <property type="evidence" value="ECO:0007669"/>
    <property type="project" value="InterPro"/>
</dbReference>
<dbReference type="EMBL" id="LJCR01000396">
    <property type="protein sequence ID" value="KPV52902.1"/>
    <property type="molecule type" value="Genomic_DNA"/>
</dbReference>
<dbReference type="SUPFAM" id="SSF47413">
    <property type="entry name" value="lambda repressor-like DNA-binding domains"/>
    <property type="match status" value="1"/>
</dbReference>
<dbReference type="SMART" id="SM00530">
    <property type="entry name" value="HTH_XRE"/>
    <property type="match status" value="1"/>
</dbReference>
<dbReference type="PROSITE" id="PS50943">
    <property type="entry name" value="HTH_CROC1"/>
    <property type="match status" value="1"/>
</dbReference>
<name>A0A0P9D1T9_9CHLR</name>
<reference evidence="2 3" key="1">
    <citation type="submission" date="2015-09" db="EMBL/GenBank/DDBJ databases">
        <title>Draft genome sequence of Kouleothrix aurantiaca JCM 19913.</title>
        <authorList>
            <person name="Hemp J."/>
        </authorList>
    </citation>
    <scope>NUCLEOTIDE SEQUENCE [LARGE SCALE GENOMIC DNA]</scope>
    <source>
        <strain evidence="2 3">COM-B</strain>
    </source>
</reference>
<dbReference type="CDD" id="cd00093">
    <property type="entry name" value="HTH_XRE"/>
    <property type="match status" value="1"/>
</dbReference>
<dbReference type="Proteomes" id="UP000050509">
    <property type="component" value="Unassembled WGS sequence"/>
</dbReference>
<dbReference type="InterPro" id="IPR001387">
    <property type="entry name" value="Cro/C1-type_HTH"/>
</dbReference>
<comment type="caution">
    <text evidence="2">The sequence shown here is derived from an EMBL/GenBank/DDBJ whole genome shotgun (WGS) entry which is preliminary data.</text>
</comment>
<accession>A0A0P9D1T9</accession>
<sequence>MPKRSQNVPAEYTVYERAIAKEIGARIRQRREHLRLTQEQVRIRMETESISVTQGQFSRIEHGESLLNVAQVIALTKVLEVSYHWLLEGEESERR</sequence>
<feature type="domain" description="HTH cro/C1-type" evidence="1">
    <location>
        <begin position="27"/>
        <end position="86"/>
    </location>
</feature>
<dbReference type="AlphaFoldDB" id="A0A0P9D1T9"/>
<dbReference type="Pfam" id="PF13560">
    <property type="entry name" value="HTH_31"/>
    <property type="match status" value="1"/>
</dbReference>
<evidence type="ECO:0000313" key="2">
    <source>
        <dbReference type="EMBL" id="KPV52902.1"/>
    </source>
</evidence>
<proteinExistence type="predicted"/>
<dbReference type="Gene3D" id="1.10.260.40">
    <property type="entry name" value="lambda repressor-like DNA-binding domains"/>
    <property type="match status" value="1"/>
</dbReference>
<evidence type="ECO:0000313" key="3">
    <source>
        <dbReference type="Proteomes" id="UP000050509"/>
    </source>
</evidence>
<protein>
    <recommendedName>
        <fullName evidence="1">HTH cro/C1-type domain-containing protein</fullName>
    </recommendedName>
</protein>
<evidence type="ECO:0000259" key="1">
    <source>
        <dbReference type="PROSITE" id="PS50943"/>
    </source>
</evidence>
<organism evidence="2 3">
    <name type="scientific">Kouleothrix aurantiaca</name>
    <dbReference type="NCBI Taxonomy" id="186479"/>
    <lineage>
        <taxon>Bacteria</taxon>
        <taxon>Bacillati</taxon>
        <taxon>Chloroflexota</taxon>
        <taxon>Chloroflexia</taxon>
        <taxon>Chloroflexales</taxon>
        <taxon>Roseiflexineae</taxon>
        <taxon>Roseiflexaceae</taxon>
        <taxon>Kouleothrix</taxon>
    </lineage>
</organism>